<evidence type="ECO:0000256" key="9">
    <source>
        <dbReference type="ARBA" id="ARBA00022989"/>
    </source>
</evidence>
<feature type="transmembrane region" description="Helical" evidence="12">
    <location>
        <begin position="285"/>
        <end position="310"/>
    </location>
</feature>
<dbReference type="STRING" id="235279.HH_1102"/>
<keyword evidence="6 12" id="KW-0812">Transmembrane</keyword>
<evidence type="ECO:0000256" key="10">
    <source>
        <dbReference type="ARBA" id="ARBA00023004"/>
    </source>
</evidence>
<feature type="transmembrane region" description="Helical" evidence="12">
    <location>
        <begin position="248"/>
        <end position="273"/>
    </location>
</feature>
<feature type="transmembrane region" description="Helical" evidence="12">
    <location>
        <begin position="330"/>
        <end position="354"/>
    </location>
</feature>
<keyword evidence="10" id="KW-0408">Iron</keyword>
<dbReference type="EMBL" id="AE017125">
    <property type="protein sequence ID" value="AAP77699.1"/>
    <property type="molecule type" value="Genomic_DNA"/>
</dbReference>
<feature type="transmembrane region" description="Helical" evidence="12">
    <location>
        <begin position="12"/>
        <end position="40"/>
    </location>
</feature>
<keyword evidence="11 12" id="KW-0472">Membrane</keyword>
<dbReference type="RefSeq" id="WP_011115942.1">
    <property type="nucleotide sequence ID" value="NC_004917.1"/>
</dbReference>
<feature type="transmembrane region" description="Helical" evidence="12">
    <location>
        <begin position="120"/>
        <end position="144"/>
    </location>
</feature>
<dbReference type="AlphaFoldDB" id="Q7VH65"/>
<dbReference type="GO" id="GO:0016682">
    <property type="term" value="F:oxidoreductase activity, acting on diphenols and related substances as donors, oxygen as acceptor"/>
    <property type="evidence" value="ECO:0007669"/>
    <property type="project" value="TreeGrafter"/>
</dbReference>
<name>Q7VH65_HELHP</name>
<dbReference type="InterPro" id="IPR003317">
    <property type="entry name" value="Cyt-d_oxidase_su2"/>
</dbReference>
<keyword evidence="14" id="KW-1185">Reference proteome</keyword>
<keyword evidence="4" id="KW-1003">Cell membrane</keyword>
<proteinExistence type="inferred from homology"/>
<dbReference type="PANTHER" id="PTHR43141">
    <property type="entry name" value="CYTOCHROME BD2 SUBUNIT II"/>
    <property type="match status" value="1"/>
</dbReference>
<feature type="transmembrane region" description="Helical" evidence="12">
    <location>
        <begin position="175"/>
        <end position="197"/>
    </location>
</feature>
<keyword evidence="9 12" id="KW-1133">Transmembrane helix</keyword>
<feature type="transmembrane region" description="Helical" evidence="12">
    <location>
        <begin position="61"/>
        <end position="81"/>
    </location>
</feature>
<dbReference type="OrthoDB" id="9776710at2"/>
<dbReference type="PANTHER" id="PTHR43141:SF5">
    <property type="entry name" value="CYTOCHROME BD-I UBIQUINOL OXIDASE SUBUNIT 2"/>
    <property type="match status" value="1"/>
</dbReference>
<keyword evidence="5" id="KW-0349">Heme</keyword>
<keyword evidence="3" id="KW-0813">Transport</keyword>
<dbReference type="GO" id="GO:0009055">
    <property type="term" value="F:electron transfer activity"/>
    <property type="evidence" value="ECO:0007669"/>
    <property type="project" value="TreeGrafter"/>
</dbReference>
<gene>
    <name evidence="13" type="primary">cydB</name>
    <name evidence="13" type="ordered locus">HH_1102</name>
</gene>
<reference evidence="13 14" key="1">
    <citation type="journal article" date="2003" name="Proc. Natl. Acad. Sci. U.S.A.">
        <title>The complete genome sequence of the carcinogenic bacterium Helicobacter hepaticus.</title>
        <authorList>
            <person name="Suerbaum S."/>
            <person name="Josenhans C."/>
            <person name="Sterzenbach T."/>
            <person name="Drescher B."/>
            <person name="Brandt P."/>
            <person name="Bell M."/>
            <person name="Droege M."/>
            <person name="Fartmann B."/>
            <person name="Fischer H.-P."/>
            <person name="Ge Z."/>
            <person name="Hoerster A."/>
            <person name="Holland R."/>
            <person name="Klein K."/>
            <person name="Koenig J."/>
            <person name="Macko L."/>
            <person name="Mendz G.L."/>
            <person name="Nyakatura G."/>
            <person name="Schauer D.B."/>
            <person name="Shen Z."/>
            <person name="Weber J."/>
            <person name="Frosch M."/>
            <person name="Fox J.G."/>
        </authorList>
    </citation>
    <scope>NUCLEOTIDE SEQUENCE [LARGE SCALE GENOMIC DNA]</scope>
    <source>
        <strain evidence="14">ATCC 51449 / 3B1</strain>
    </source>
</reference>
<evidence type="ECO:0000256" key="4">
    <source>
        <dbReference type="ARBA" id="ARBA00022475"/>
    </source>
</evidence>
<dbReference type="GO" id="GO:0070069">
    <property type="term" value="C:cytochrome complex"/>
    <property type="evidence" value="ECO:0007669"/>
    <property type="project" value="TreeGrafter"/>
</dbReference>
<evidence type="ECO:0000256" key="2">
    <source>
        <dbReference type="ARBA" id="ARBA00007543"/>
    </source>
</evidence>
<dbReference type="NCBIfam" id="TIGR00203">
    <property type="entry name" value="cydB"/>
    <property type="match status" value="1"/>
</dbReference>
<keyword evidence="7" id="KW-0479">Metal-binding</keyword>
<evidence type="ECO:0000256" key="3">
    <source>
        <dbReference type="ARBA" id="ARBA00022448"/>
    </source>
</evidence>
<dbReference type="GO" id="GO:0046872">
    <property type="term" value="F:metal ion binding"/>
    <property type="evidence" value="ECO:0007669"/>
    <property type="project" value="UniProtKB-KW"/>
</dbReference>
<evidence type="ECO:0000313" key="14">
    <source>
        <dbReference type="Proteomes" id="UP000002495"/>
    </source>
</evidence>
<dbReference type="Proteomes" id="UP000002495">
    <property type="component" value="Chromosome"/>
</dbReference>
<dbReference type="Pfam" id="PF02322">
    <property type="entry name" value="Cyt_bd_oxida_II"/>
    <property type="match status" value="1"/>
</dbReference>
<comment type="subcellular location">
    <subcellularLocation>
        <location evidence="1">Cell membrane</location>
        <topology evidence="1">Multi-pass membrane protein</topology>
    </subcellularLocation>
</comment>
<sequence length="374" mass="41955">MFFGLDLDELQIYWWVIVSLLGGLLVFMFFVQGGQSLICVVAKDELEKTMLINSLGRKWELGFTTLVLFGGACFAAFPLFYSTSFGGAYWVWLTILFCFIIQAVSYEYRKKEGNLLGSKVYEAFLWINGVFGVFLIGVAISTFFSGSHFVLDEHNFVEWSMVSRGLEALLEPANYLLGLALVFLSQILGASYFLNNIDDTQIAKRARKVILLSSVAFLPCVLGFLMWICSKEGFYVDSKGVTLQPYVYLHNFFSMPYLIVGLCVGVGLVLWGIYLNVFAQSKKGIFPLGMGSVIVVMAVFLNVGLGQSAFYPSIADLQSSLHIKNASSSYYTLSVMSYVSLLVPFVLAYIVYVWRAMDRVKITRDEMQADSHTY</sequence>
<evidence type="ECO:0000256" key="1">
    <source>
        <dbReference type="ARBA" id="ARBA00004651"/>
    </source>
</evidence>
<organism evidence="13 14">
    <name type="scientific">Helicobacter hepaticus (strain ATCC 51449 / 3B1)</name>
    <dbReference type="NCBI Taxonomy" id="235279"/>
    <lineage>
        <taxon>Bacteria</taxon>
        <taxon>Pseudomonadati</taxon>
        <taxon>Campylobacterota</taxon>
        <taxon>Epsilonproteobacteria</taxon>
        <taxon>Campylobacterales</taxon>
        <taxon>Helicobacteraceae</taxon>
        <taxon>Helicobacter</taxon>
    </lineage>
</organism>
<evidence type="ECO:0000256" key="12">
    <source>
        <dbReference type="SAM" id="Phobius"/>
    </source>
</evidence>
<evidence type="ECO:0000256" key="6">
    <source>
        <dbReference type="ARBA" id="ARBA00022692"/>
    </source>
</evidence>
<evidence type="ECO:0000256" key="5">
    <source>
        <dbReference type="ARBA" id="ARBA00022617"/>
    </source>
</evidence>
<accession>Q7VH65</accession>
<keyword evidence="8" id="KW-0249">Electron transport</keyword>
<dbReference type="KEGG" id="hhe:HH_1102"/>
<evidence type="ECO:0000313" key="13">
    <source>
        <dbReference type="EMBL" id="AAP77699.1"/>
    </source>
</evidence>
<comment type="similarity">
    <text evidence="2">Belongs to the cytochrome ubiquinol oxidase subunit 2 family.</text>
</comment>
<dbReference type="eggNOG" id="COG1294">
    <property type="taxonomic scope" value="Bacteria"/>
</dbReference>
<evidence type="ECO:0000256" key="8">
    <source>
        <dbReference type="ARBA" id="ARBA00022982"/>
    </source>
</evidence>
<evidence type="ECO:0000256" key="7">
    <source>
        <dbReference type="ARBA" id="ARBA00022723"/>
    </source>
</evidence>
<feature type="transmembrane region" description="Helical" evidence="12">
    <location>
        <begin position="87"/>
        <end position="108"/>
    </location>
</feature>
<protein>
    <submittedName>
        <fullName evidence="13">Cytochrome bd quinol oxidase</fullName>
    </submittedName>
</protein>
<dbReference type="HOGENOM" id="CLU_733472_0_0_7"/>
<dbReference type="GO" id="GO:0019646">
    <property type="term" value="P:aerobic electron transport chain"/>
    <property type="evidence" value="ECO:0007669"/>
    <property type="project" value="TreeGrafter"/>
</dbReference>
<evidence type="ECO:0000256" key="11">
    <source>
        <dbReference type="ARBA" id="ARBA00023136"/>
    </source>
</evidence>
<dbReference type="GO" id="GO:0005886">
    <property type="term" value="C:plasma membrane"/>
    <property type="evidence" value="ECO:0007669"/>
    <property type="project" value="UniProtKB-SubCell"/>
</dbReference>
<feature type="transmembrane region" description="Helical" evidence="12">
    <location>
        <begin position="209"/>
        <end position="228"/>
    </location>
</feature>